<keyword evidence="3" id="KW-1185">Reference proteome</keyword>
<gene>
    <name evidence="2" type="ORF">NDI86_17665</name>
</gene>
<comment type="caution">
    <text evidence="2">The sequence shown here is derived from an EMBL/GenBank/DDBJ whole genome shotgun (WGS) entry which is preliminary data.</text>
</comment>
<dbReference type="PANTHER" id="PTHR13356:SF8">
    <property type="entry name" value="REPLICATION PROTEIN A"/>
    <property type="match status" value="1"/>
</dbReference>
<dbReference type="InterPro" id="IPR012340">
    <property type="entry name" value="NA-bd_OB-fold"/>
</dbReference>
<protein>
    <recommendedName>
        <fullName evidence="4">Replication factor A</fullName>
    </recommendedName>
</protein>
<reference evidence="2 3" key="1">
    <citation type="submission" date="2022-06" db="EMBL/GenBank/DDBJ databases">
        <title>Halomicroarcula sp. a new haloarchaeum isolate from saline soil.</title>
        <authorList>
            <person name="Strakova D."/>
            <person name="Galisteo C."/>
            <person name="Sanchez-Porro C."/>
            <person name="Ventosa A."/>
        </authorList>
    </citation>
    <scope>NUCLEOTIDE SEQUENCE [LARGE SCALE GENOMIC DNA]</scope>
    <source>
        <strain evidence="2 3">S3CR25-11</strain>
    </source>
</reference>
<keyword evidence="1" id="KW-0238">DNA-binding</keyword>
<dbReference type="InterPro" id="IPR051231">
    <property type="entry name" value="SOSS-B"/>
</dbReference>
<dbReference type="Proteomes" id="UP001268864">
    <property type="component" value="Unassembled WGS sequence"/>
</dbReference>
<accession>A0ABU2FT50</accession>
<name>A0ABU2FT50_9EURY</name>
<dbReference type="Gene3D" id="2.40.50.140">
    <property type="entry name" value="Nucleic acid-binding proteins"/>
    <property type="match status" value="1"/>
</dbReference>
<organism evidence="2 3">
    <name type="scientific">Haloarcula onubensis</name>
    <dbReference type="NCBI Taxonomy" id="2950539"/>
    <lineage>
        <taxon>Archaea</taxon>
        <taxon>Methanobacteriati</taxon>
        <taxon>Methanobacteriota</taxon>
        <taxon>Stenosarchaea group</taxon>
        <taxon>Halobacteria</taxon>
        <taxon>Halobacteriales</taxon>
        <taxon>Haloarculaceae</taxon>
        <taxon>Haloarcula</taxon>
    </lineage>
</organism>
<evidence type="ECO:0008006" key="4">
    <source>
        <dbReference type="Google" id="ProtNLM"/>
    </source>
</evidence>
<dbReference type="EMBL" id="JAMQOS010000006">
    <property type="protein sequence ID" value="MDS0283947.1"/>
    <property type="molecule type" value="Genomic_DNA"/>
</dbReference>
<evidence type="ECO:0000256" key="1">
    <source>
        <dbReference type="ARBA" id="ARBA00023125"/>
    </source>
</evidence>
<proteinExistence type="predicted"/>
<dbReference type="CDD" id="cd04491">
    <property type="entry name" value="SoSSB_OBF"/>
    <property type="match status" value="1"/>
</dbReference>
<dbReference type="PANTHER" id="PTHR13356">
    <property type="entry name" value="OB FOLD NUCLEIC ACID BINDING PROTEIN-RELATED"/>
    <property type="match status" value="1"/>
</dbReference>
<evidence type="ECO:0000313" key="2">
    <source>
        <dbReference type="EMBL" id="MDS0283947.1"/>
    </source>
</evidence>
<evidence type="ECO:0000313" key="3">
    <source>
        <dbReference type="Proteomes" id="UP001268864"/>
    </source>
</evidence>
<sequence length="524" mass="56999">MSSTVAPDLQNRIQTISDVFAEFDESQVNDGSDPTFVLDQRDIEDQLERMCAYRVPADEAVRTVVRKACTDANLDRDDLTDDLAKLAGYSGRPQKATRTMLNSIDEADKWVDIVAEVVELWEPRSEKIAQVGLLGDESGRLKFVVWASADLPELEEGGTYKFDSVVTDEYQGRFSVSCNSATSISGTDQSVEVSDGTTEVVGSIVDVQEGSGLIKRCGQDDCTRVLRNGRCADHGQRDGDFDLRIKAILDDGERSVSVLFNEEATEAVTGISLDDATTMAMDALSTDVVADEISEQLLGRRFRIAGSIFGTYFLVDEAEETDAVSAGLDADAVAPALTQRQPATRLFAEELNATTHTFQESDEDRAPVYGLTPTGIGINRVFVVGTLTETADVGNDSEYWQGKVFAASSPVYVYAGQYQPEAMAALRAAETPTYVAIVGKIRTYESGDRVNVAIEPESITEVDESTREAWVAEAAAQTSRRIEAFEAGEAPFGAQAQDEYGERLNDLREAVVAIEDGKSHNTEV</sequence>
<dbReference type="SUPFAM" id="SSF50249">
    <property type="entry name" value="Nucleic acid-binding proteins"/>
    <property type="match status" value="2"/>
</dbReference>